<feature type="transmembrane region" description="Helical" evidence="7">
    <location>
        <begin position="301"/>
        <end position="325"/>
    </location>
</feature>
<dbReference type="STRING" id="1642646.ING2E5A_0541"/>
<accession>A0A1G4G4I2</accession>
<keyword evidence="10" id="KW-1185">Reference proteome</keyword>
<evidence type="ECO:0000313" key="10">
    <source>
        <dbReference type="Proteomes" id="UP000178485"/>
    </source>
</evidence>
<keyword evidence="2" id="KW-0813">Transport</keyword>
<feature type="transmembrane region" description="Helical" evidence="7">
    <location>
        <begin position="20"/>
        <end position="40"/>
    </location>
</feature>
<keyword evidence="4 7" id="KW-0812">Transmembrane</keyword>
<protein>
    <submittedName>
        <fullName evidence="9">Lipoprotein release ABC transporter permease</fullName>
    </submittedName>
</protein>
<dbReference type="Pfam" id="PF02687">
    <property type="entry name" value="FtsX"/>
    <property type="match status" value="1"/>
</dbReference>
<dbReference type="RefSeq" id="WP_071136068.1">
    <property type="nucleotide sequence ID" value="NZ_DUQN01000014.1"/>
</dbReference>
<dbReference type="PANTHER" id="PTHR43738">
    <property type="entry name" value="ABC TRANSPORTER, MEMBRANE PROTEIN"/>
    <property type="match status" value="1"/>
</dbReference>
<dbReference type="PANTHER" id="PTHR43738:SF1">
    <property type="entry name" value="HEMIN TRANSPORT SYSTEM PERMEASE PROTEIN HRTB-RELATED"/>
    <property type="match status" value="1"/>
</dbReference>
<keyword evidence="6 7" id="KW-0472">Membrane</keyword>
<dbReference type="Proteomes" id="UP000178485">
    <property type="component" value="Chromosome i"/>
</dbReference>
<evidence type="ECO:0000256" key="5">
    <source>
        <dbReference type="ARBA" id="ARBA00022989"/>
    </source>
</evidence>
<reference evidence="9 10" key="1">
    <citation type="submission" date="2016-08" db="EMBL/GenBank/DDBJ databases">
        <authorList>
            <person name="Seilhamer J.J."/>
        </authorList>
    </citation>
    <scope>NUCLEOTIDE SEQUENCE [LARGE SCALE GENOMIC DNA]</scope>
    <source>
        <strain evidence="9">ING2-E5A</strain>
    </source>
</reference>
<dbReference type="GO" id="GO:0005886">
    <property type="term" value="C:plasma membrane"/>
    <property type="evidence" value="ECO:0007669"/>
    <property type="project" value="UniProtKB-SubCell"/>
</dbReference>
<keyword evidence="3" id="KW-1003">Cell membrane</keyword>
<proteinExistence type="predicted"/>
<evidence type="ECO:0000313" key="9">
    <source>
        <dbReference type="EMBL" id="SCM55740.1"/>
    </source>
</evidence>
<comment type="subcellular location">
    <subcellularLocation>
        <location evidence="1">Cell membrane</location>
        <topology evidence="1">Multi-pass membrane protein</topology>
    </subcellularLocation>
</comment>
<evidence type="ECO:0000256" key="2">
    <source>
        <dbReference type="ARBA" id="ARBA00022448"/>
    </source>
</evidence>
<sequence>MFATAYKFIRFEKSKSTGILLGIIISIYLIGLELGIFFYLTTLIGGVINNAKPEYSQIFVVNKLTGNANILSPFDKRWVNQLRSIEGVDDTHGMVMANVSVRFDNGESSPAIIIGSEYPELAAGPSDLLLNSGSTSNLFLHETVSTDYYDNKTFGYDVKLGTRFEIGGKSVTVGATTKNAKGFSSPMLYTTDVTARYYSGFPEDAVSAVIVTVKERSKIDEVISRINSIAPDLKAWRSEDLNNATVINVMTANNMGMSFGTLVIFAIVSGFFIIGLTMYSATYDRIKDYGTLKAIGATGRYITLLVIAQSFIYAVVGFAVSLLLLIMTKLGMAKAGLIINLSPQFLGFLFFVTLIIAVASSLFSIQKLKKVEPSSVFR</sequence>
<gene>
    <name evidence="9" type="ORF">ING2E5A_0541</name>
</gene>
<dbReference type="InterPro" id="IPR003838">
    <property type="entry name" value="ABC3_permease_C"/>
</dbReference>
<dbReference type="KEGG" id="pmuc:ING2E5A_0541"/>
<feature type="transmembrane region" description="Helical" evidence="7">
    <location>
        <begin position="259"/>
        <end position="281"/>
    </location>
</feature>
<dbReference type="EMBL" id="LT608328">
    <property type="protein sequence ID" value="SCM55740.1"/>
    <property type="molecule type" value="Genomic_DNA"/>
</dbReference>
<evidence type="ECO:0000256" key="1">
    <source>
        <dbReference type="ARBA" id="ARBA00004651"/>
    </source>
</evidence>
<evidence type="ECO:0000259" key="8">
    <source>
        <dbReference type="Pfam" id="PF02687"/>
    </source>
</evidence>
<dbReference type="AlphaFoldDB" id="A0A1G4G4I2"/>
<evidence type="ECO:0000256" key="3">
    <source>
        <dbReference type="ARBA" id="ARBA00022475"/>
    </source>
</evidence>
<keyword evidence="5 7" id="KW-1133">Transmembrane helix</keyword>
<feature type="transmembrane region" description="Helical" evidence="7">
    <location>
        <begin position="345"/>
        <end position="365"/>
    </location>
</feature>
<organism evidence="9 10">
    <name type="scientific">Petrimonas mucosa</name>
    <dbReference type="NCBI Taxonomy" id="1642646"/>
    <lineage>
        <taxon>Bacteria</taxon>
        <taxon>Pseudomonadati</taxon>
        <taxon>Bacteroidota</taxon>
        <taxon>Bacteroidia</taxon>
        <taxon>Bacteroidales</taxon>
        <taxon>Dysgonomonadaceae</taxon>
        <taxon>Petrimonas</taxon>
    </lineage>
</organism>
<evidence type="ECO:0000256" key="7">
    <source>
        <dbReference type="SAM" id="Phobius"/>
    </source>
</evidence>
<name>A0A1G4G4I2_9BACT</name>
<keyword evidence="9" id="KW-0449">Lipoprotein</keyword>
<evidence type="ECO:0000256" key="4">
    <source>
        <dbReference type="ARBA" id="ARBA00022692"/>
    </source>
</evidence>
<feature type="domain" description="ABC3 transporter permease C-terminal" evidence="8">
    <location>
        <begin position="262"/>
        <end position="373"/>
    </location>
</feature>
<dbReference type="InterPro" id="IPR051125">
    <property type="entry name" value="ABC-4/HrtB_transporter"/>
</dbReference>
<evidence type="ECO:0000256" key="6">
    <source>
        <dbReference type="ARBA" id="ARBA00023136"/>
    </source>
</evidence>